<sequence>MSPLLLLPLLLSAASVGAAAISASEKISISTDNIYSTQPLSVYEALKSYNFPIGILPIGALGYSLDSGTGDFSVYFKERCSFSLEGSYQLRYQTTVSGRISTNRLSNLVGVSVKVLLFWINIIEVVRNGDELEFSVGIASADFSIDNFYICPQCGCGLNCGTVSNLSEEADLVKLDSAI</sequence>
<name>A0AAP0B5T9_9ASPA</name>
<evidence type="ECO:0000313" key="3">
    <source>
        <dbReference type="Proteomes" id="UP001418222"/>
    </source>
</evidence>
<protein>
    <submittedName>
        <fullName evidence="2">Uncharacterized protein</fullName>
    </submittedName>
</protein>
<keyword evidence="3" id="KW-1185">Reference proteome</keyword>
<dbReference type="Pfam" id="PF04398">
    <property type="entry name" value="DUF538"/>
    <property type="match status" value="1"/>
</dbReference>
<dbReference type="EMBL" id="JBBWWQ010000015">
    <property type="protein sequence ID" value="KAK8928966.1"/>
    <property type="molecule type" value="Genomic_DNA"/>
</dbReference>
<organism evidence="2 3">
    <name type="scientific">Platanthera zijinensis</name>
    <dbReference type="NCBI Taxonomy" id="2320716"/>
    <lineage>
        <taxon>Eukaryota</taxon>
        <taxon>Viridiplantae</taxon>
        <taxon>Streptophyta</taxon>
        <taxon>Embryophyta</taxon>
        <taxon>Tracheophyta</taxon>
        <taxon>Spermatophyta</taxon>
        <taxon>Magnoliopsida</taxon>
        <taxon>Liliopsida</taxon>
        <taxon>Asparagales</taxon>
        <taxon>Orchidaceae</taxon>
        <taxon>Orchidoideae</taxon>
        <taxon>Orchideae</taxon>
        <taxon>Orchidinae</taxon>
        <taxon>Platanthera</taxon>
    </lineage>
</organism>
<keyword evidence="1" id="KW-0732">Signal</keyword>
<dbReference type="SUPFAM" id="SSF141562">
    <property type="entry name" value="At5g01610-like"/>
    <property type="match status" value="1"/>
</dbReference>
<accession>A0AAP0B5T9</accession>
<reference evidence="2 3" key="1">
    <citation type="journal article" date="2022" name="Nat. Plants">
        <title>Genomes of leafy and leafless Platanthera orchids illuminate the evolution of mycoheterotrophy.</title>
        <authorList>
            <person name="Li M.H."/>
            <person name="Liu K.W."/>
            <person name="Li Z."/>
            <person name="Lu H.C."/>
            <person name="Ye Q.L."/>
            <person name="Zhang D."/>
            <person name="Wang J.Y."/>
            <person name="Li Y.F."/>
            <person name="Zhong Z.M."/>
            <person name="Liu X."/>
            <person name="Yu X."/>
            <person name="Liu D.K."/>
            <person name="Tu X.D."/>
            <person name="Liu B."/>
            <person name="Hao Y."/>
            <person name="Liao X.Y."/>
            <person name="Jiang Y.T."/>
            <person name="Sun W.H."/>
            <person name="Chen J."/>
            <person name="Chen Y.Q."/>
            <person name="Ai Y."/>
            <person name="Zhai J.W."/>
            <person name="Wu S.S."/>
            <person name="Zhou Z."/>
            <person name="Hsiao Y.Y."/>
            <person name="Wu W.L."/>
            <person name="Chen Y.Y."/>
            <person name="Lin Y.F."/>
            <person name="Hsu J.L."/>
            <person name="Li C.Y."/>
            <person name="Wang Z.W."/>
            <person name="Zhao X."/>
            <person name="Zhong W.Y."/>
            <person name="Ma X.K."/>
            <person name="Ma L."/>
            <person name="Huang J."/>
            <person name="Chen G.Z."/>
            <person name="Huang M.Z."/>
            <person name="Huang L."/>
            <person name="Peng D.H."/>
            <person name="Luo Y.B."/>
            <person name="Zou S.Q."/>
            <person name="Chen S.P."/>
            <person name="Lan S."/>
            <person name="Tsai W.C."/>
            <person name="Van de Peer Y."/>
            <person name="Liu Z.J."/>
        </authorList>
    </citation>
    <scope>NUCLEOTIDE SEQUENCE [LARGE SCALE GENOMIC DNA]</scope>
    <source>
        <strain evidence="2">Lor287</strain>
    </source>
</reference>
<gene>
    <name evidence="2" type="ORF">KSP39_PZI017366</name>
</gene>
<feature type="chain" id="PRO_5042948768" evidence="1">
    <location>
        <begin position="20"/>
        <end position="179"/>
    </location>
</feature>
<dbReference type="Gene3D" id="2.30.240.10">
    <property type="entry name" value="At5g01610-like"/>
    <property type="match status" value="1"/>
</dbReference>
<evidence type="ECO:0000256" key="1">
    <source>
        <dbReference type="SAM" id="SignalP"/>
    </source>
</evidence>
<proteinExistence type="predicted"/>
<dbReference type="PANTHER" id="PTHR31676">
    <property type="entry name" value="T31J12.3 PROTEIN-RELATED"/>
    <property type="match status" value="1"/>
</dbReference>
<evidence type="ECO:0000313" key="2">
    <source>
        <dbReference type="EMBL" id="KAK8928966.1"/>
    </source>
</evidence>
<dbReference type="PANTHER" id="PTHR31676:SF76">
    <property type="entry name" value="OS05G0362300 PROTEIN"/>
    <property type="match status" value="1"/>
</dbReference>
<dbReference type="InterPro" id="IPR036758">
    <property type="entry name" value="At5g01610-like"/>
</dbReference>
<feature type="signal peptide" evidence="1">
    <location>
        <begin position="1"/>
        <end position="19"/>
    </location>
</feature>
<dbReference type="AlphaFoldDB" id="A0AAP0B5T9"/>
<comment type="caution">
    <text evidence="2">The sequence shown here is derived from an EMBL/GenBank/DDBJ whole genome shotgun (WGS) entry which is preliminary data.</text>
</comment>
<dbReference type="Proteomes" id="UP001418222">
    <property type="component" value="Unassembled WGS sequence"/>
</dbReference>
<dbReference type="InterPro" id="IPR007493">
    <property type="entry name" value="DUF538"/>
</dbReference>